<evidence type="ECO:0000313" key="3">
    <source>
        <dbReference type="EMBL" id="KAB0637915.1"/>
    </source>
</evidence>
<evidence type="ECO:0000259" key="2">
    <source>
        <dbReference type="Pfam" id="PF13628"/>
    </source>
</evidence>
<dbReference type="AlphaFoldDB" id="A0A6H9TA01"/>
<organism evidence="3 5">
    <name type="scientific">Burkholderia latens</name>
    <dbReference type="NCBI Taxonomy" id="488446"/>
    <lineage>
        <taxon>Bacteria</taxon>
        <taxon>Pseudomonadati</taxon>
        <taxon>Pseudomonadota</taxon>
        <taxon>Betaproteobacteria</taxon>
        <taxon>Burkholderiales</taxon>
        <taxon>Burkholderiaceae</taxon>
        <taxon>Burkholderia</taxon>
        <taxon>Burkholderia cepacia complex</taxon>
    </lineage>
</organism>
<dbReference type="OrthoDB" id="118677at2"/>
<dbReference type="PANTHER" id="PTHR38593">
    <property type="entry name" value="BLR2558 PROTEIN"/>
    <property type="match status" value="1"/>
</dbReference>
<evidence type="ECO:0000313" key="4">
    <source>
        <dbReference type="EMBL" id="VWB69255.1"/>
    </source>
</evidence>
<name>A0A6H9TA01_9BURK</name>
<sequence>MTGTFIKRAAGLDRTAANAVRGRLPGRHARRSVVLAAAACMLVSGMFAAAFGATGNAPAPPASSVHVAPGVIRPGETADEADMTRRPTGIDAEFVDKAGIIGKTELQASQLALDRSSDPGVKAFARKMLDDHDRMTTDLRKLGAQKGVPVQTKMLVDPAVTALRARTGRAFDAGYVAIAGPAAHEAAIRLYETEARDGRDPQLRAFAAAALPTLRAHLSAARELAKSVAAAH</sequence>
<protein>
    <submittedName>
        <fullName evidence="3">DUF4142 domain-containing protein</fullName>
    </submittedName>
    <submittedName>
        <fullName evidence="4">Membrane protein</fullName>
    </submittedName>
</protein>
<dbReference type="Proteomes" id="UP000430232">
    <property type="component" value="Unassembled WGS sequence"/>
</dbReference>
<dbReference type="Proteomes" id="UP000494222">
    <property type="component" value="Unassembled WGS sequence"/>
</dbReference>
<proteinExistence type="predicted"/>
<dbReference type="InterPro" id="IPR012347">
    <property type="entry name" value="Ferritin-like"/>
</dbReference>
<dbReference type="EMBL" id="CABVPL010000021">
    <property type="protein sequence ID" value="VWB69255.1"/>
    <property type="molecule type" value="Genomic_DNA"/>
</dbReference>
<keyword evidence="1" id="KW-0812">Transmembrane</keyword>
<keyword evidence="5" id="KW-1185">Reference proteome</keyword>
<evidence type="ECO:0000256" key="1">
    <source>
        <dbReference type="SAM" id="Phobius"/>
    </source>
</evidence>
<reference evidence="3 5" key="1">
    <citation type="submission" date="2019-09" db="EMBL/GenBank/DDBJ databases">
        <title>Draft genome sequences of 48 bacterial type strains from the CCUG.</title>
        <authorList>
            <person name="Tunovic T."/>
            <person name="Pineiro-Iglesias B."/>
            <person name="Unosson C."/>
            <person name="Inganas E."/>
            <person name="Ohlen M."/>
            <person name="Cardew S."/>
            <person name="Jensie-Markopoulos S."/>
            <person name="Salva-Serra F."/>
            <person name="Jaen-Luchoro D."/>
            <person name="Karlsson R."/>
            <person name="Svensson-Stadler L."/>
            <person name="Chun J."/>
            <person name="Moore E."/>
        </authorList>
    </citation>
    <scope>NUCLEOTIDE SEQUENCE [LARGE SCALE GENOMIC DNA]</scope>
    <source>
        <strain evidence="3 5">CCUG 54555</strain>
    </source>
</reference>
<feature type="transmembrane region" description="Helical" evidence="1">
    <location>
        <begin position="33"/>
        <end position="53"/>
    </location>
</feature>
<dbReference type="EMBL" id="VZOJ01000061">
    <property type="protein sequence ID" value="KAB0637915.1"/>
    <property type="molecule type" value="Genomic_DNA"/>
</dbReference>
<keyword evidence="1" id="KW-1133">Transmembrane helix</keyword>
<gene>
    <name evidence="4" type="ORF">BLA24064_03237</name>
    <name evidence="3" type="ORF">F7R21_20660</name>
</gene>
<evidence type="ECO:0000313" key="6">
    <source>
        <dbReference type="Proteomes" id="UP000494222"/>
    </source>
</evidence>
<feature type="domain" description="DUF4142" evidence="2">
    <location>
        <begin position="91"/>
        <end position="224"/>
    </location>
</feature>
<dbReference type="InterPro" id="IPR025419">
    <property type="entry name" value="DUF4142"/>
</dbReference>
<accession>A0A6H9TA01</accession>
<keyword evidence="1" id="KW-0472">Membrane</keyword>
<dbReference type="PANTHER" id="PTHR38593:SF1">
    <property type="entry name" value="BLR2558 PROTEIN"/>
    <property type="match status" value="1"/>
</dbReference>
<dbReference type="Pfam" id="PF13628">
    <property type="entry name" value="DUF4142"/>
    <property type="match status" value="1"/>
</dbReference>
<reference evidence="4 6" key="2">
    <citation type="submission" date="2019-09" db="EMBL/GenBank/DDBJ databases">
        <authorList>
            <person name="Depoorter E."/>
        </authorList>
    </citation>
    <scope>NUCLEOTIDE SEQUENCE [LARGE SCALE GENOMIC DNA]</scope>
    <source>
        <strain evidence="4">LMG 24064</strain>
    </source>
</reference>
<dbReference type="Gene3D" id="1.20.1260.10">
    <property type="match status" value="1"/>
</dbReference>
<evidence type="ECO:0000313" key="5">
    <source>
        <dbReference type="Proteomes" id="UP000430232"/>
    </source>
</evidence>